<evidence type="ECO:0000256" key="1">
    <source>
        <dbReference type="SAM" id="MobiDB-lite"/>
    </source>
</evidence>
<feature type="region of interest" description="Disordered" evidence="1">
    <location>
        <begin position="18"/>
        <end position="55"/>
    </location>
</feature>
<reference evidence="2" key="1">
    <citation type="journal article" date="2023" name="IScience">
        <title>Live-bearing cockroach genome reveals convergent evolutionary mechanisms linked to viviparity in insects and beyond.</title>
        <authorList>
            <person name="Fouks B."/>
            <person name="Harrison M.C."/>
            <person name="Mikhailova A.A."/>
            <person name="Marchal E."/>
            <person name="English S."/>
            <person name="Carruthers M."/>
            <person name="Jennings E.C."/>
            <person name="Chiamaka E.L."/>
            <person name="Frigard R.A."/>
            <person name="Pippel M."/>
            <person name="Attardo G.M."/>
            <person name="Benoit J.B."/>
            <person name="Bornberg-Bauer E."/>
            <person name="Tobe S.S."/>
        </authorList>
    </citation>
    <scope>NUCLEOTIDE SEQUENCE</scope>
    <source>
        <strain evidence="2">Stay&amp;Tobe</strain>
    </source>
</reference>
<accession>A0AAD8ER20</accession>
<gene>
    <name evidence="2" type="ORF">L9F63_009611</name>
</gene>
<comment type="caution">
    <text evidence="2">The sequence shown here is derived from an EMBL/GenBank/DDBJ whole genome shotgun (WGS) entry which is preliminary data.</text>
</comment>
<organism evidence="2 3">
    <name type="scientific">Diploptera punctata</name>
    <name type="common">Pacific beetle cockroach</name>
    <dbReference type="NCBI Taxonomy" id="6984"/>
    <lineage>
        <taxon>Eukaryota</taxon>
        <taxon>Metazoa</taxon>
        <taxon>Ecdysozoa</taxon>
        <taxon>Arthropoda</taxon>
        <taxon>Hexapoda</taxon>
        <taxon>Insecta</taxon>
        <taxon>Pterygota</taxon>
        <taxon>Neoptera</taxon>
        <taxon>Polyneoptera</taxon>
        <taxon>Dictyoptera</taxon>
        <taxon>Blattodea</taxon>
        <taxon>Blaberoidea</taxon>
        <taxon>Blaberidae</taxon>
        <taxon>Diplopterinae</taxon>
        <taxon>Diploptera</taxon>
    </lineage>
</organism>
<evidence type="ECO:0000313" key="2">
    <source>
        <dbReference type="EMBL" id="KAJ9600100.1"/>
    </source>
</evidence>
<evidence type="ECO:0000313" key="3">
    <source>
        <dbReference type="Proteomes" id="UP001233999"/>
    </source>
</evidence>
<feature type="compositionally biased region" description="Basic and acidic residues" evidence="1">
    <location>
        <begin position="25"/>
        <end position="38"/>
    </location>
</feature>
<proteinExistence type="predicted"/>
<dbReference type="EMBL" id="JASPKZ010000449">
    <property type="protein sequence ID" value="KAJ9600100.1"/>
    <property type="molecule type" value="Genomic_DNA"/>
</dbReference>
<feature type="non-terminal residue" evidence="2">
    <location>
        <position position="1"/>
    </location>
</feature>
<keyword evidence="3" id="KW-1185">Reference proteome</keyword>
<feature type="compositionally biased region" description="Polar residues" evidence="1">
    <location>
        <begin position="43"/>
        <end position="55"/>
    </location>
</feature>
<sequence length="55" mass="6078">CIQSASSKGVRSIAANFCGKKKTSHREQDQEEDPKIDGRMTPIDTTNDKVTNNPE</sequence>
<name>A0AAD8ER20_DIPPU</name>
<protein>
    <submittedName>
        <fullName evidence="2">Uncharacterized protein</fullName>
    </submittedName>
</protein>
<feature type="non-terminal residue" evidence="2">
    <location>
        <position position="55"/>
    </location>
</feature>
<dbReference type="Proteomes" id="UP001233999">
    <property type="component" value="Unassembled WGS sequence"/>
</dbReference>
<reference evidence="2" key="2">
    <citation type="submission" date="2023-05" db="EMBL/GenBank/DDBJ databases">
        <authorList>
            <person name="Fouks B."/>
        </authorList>
    </citation>
    <scope>NUCLEOTIDE SEQUENCE</scope>
    <source>
        <strain evidence="2">Stay&amp;Tobe</strain>
        <tissue evidence="2">Testes</tissue>
    </source>
</reference>
<dbReference type="AlphaFoldDB" id="A0AAD8ER20"/>